<feature type="chain" id="PRO_5032598205" evidence="3">
    <location>
        <begin position="21"/>
        <end position="447"/>
    </location>
</feature>
<dbReference type="Proteomes" id="UP000557872">
    <property type="component" value="Unassembled WGS sequence"/>
</dbReference>
<evidence type="ECO:0000313" key="4">
    <source>
        <dbReference type="EMBL" id="NWK57041.1"/>
    </source>
</evidence>
<protein>
    <submittedName>
        <fullName evidence="4">BatD family protein</fullName>
    </submittedName>
</protein>
<accession>A0A851GMH5</accession>
<name>A0A851GMH5_9BACT</name>
<evidence type="ECO:0000313" key="5">
    <source>
        <dbReference type="Proteomes" id="UP000557872"/>
    </source>
</evidence>
<dbReference type="InterPro" id="IPR025738">
    <property type="entry name" value="BatD"/>
</dbReference>
<dbReference type="AlphaFoldDB" id="A0A851GMH5"/>
<organism evidence="4 5">
    <name type="scientific">Oceaniferula marina</name>
    <dbReference type="NCBI Taxonomy" id="2748318"/>
    <lineage>
        <taxon>Bacteria</taxon>
        <taxon>Pseudomonadati</taxon>
        <taxon>Verrucomicrobiota</taxon>
        <taxon>Verrucomicrobiia</taxon>
        <taxon>Verrucomicrobiales</taxon>
        <taxon>Verrucomicrobiaceae</taxon>
        <taxon>Oceaniferula</taxon>
    </lineage>
</organism>
<feature type="signal peptide" evidence="3">
    <location>
        <begin position="1"/>
        <end position="20"/>
    </location>
</feature>
<sequence length="447" mass="49845">MKHVNLFYLMLSLVVAQVTAAETIQGLLDAGKLEARAVVKTPAPHFQKAPVEIVVEVGTPDRFNGSIRVRDFTVPATLVRRMTKTAFNETRRRDGVSWDFQSWRFELHAERSGPLRVPPLTTFISIKSETDGDVKGELKLTVPPIQIEVPPGTEALDSWVAANEFKVEESWEGVLEKYQVGDAVTRIRKFTISGSPAMAIPASPRIELDGVQVYQAPPLVDDKEVGGKLQGIREERVVFTFKGGGAFTIPEEQIHWLNLKTKTVDKIDLPGRDFEVSGPPVSSSATQTTSESKGDSKGTFYTMLSVAAAVVIWLGYLLFRRMRWSIRFSPMRDRLESLRRQRRARAAFMHAAEQQDSQRCLELLYQQMSEHAEWQLSTAFANDPQKQATSDALMAHAFGGGQPPEVSEVQGLWVLSKGQKLKQESANTLQLNPGPYRPKISPIKTNS</sequence>
<evidence type="ECO:0000256" key="2">
    <source>
        <dbReference type="SAM" id="Phobius"/>
    </source>
</evidence>
<feature type="compositionally biased region" description="Polar residues" evidence="1">
    <location>
        <begin position="280"/>
        <end position="291"/>
    </location>
</feature>
<keyword evidence="3" id="KW-0732">Signal</keyword>
<dbReference type="PANTHER" id="PTHR40940:SF1">
    <property type="entry name" value="PROTEIN BATD"/>
    <property type="match status" value="1"/>
</dbReference>
<reference evidence="4 5" key="1">
    <citation type="submission" date="2020-07" db="EMBL/GenBank/DDBJ databases">
        <title>Roseicoccus Jingziensis gen. nov., sp. nov., isolated from coastal seawater.</title>
        <authorList>
            <person name="Feng X."/>
        </authorList>
    </citation>
    <scope>NUCLEOTIDE SEQUENCE [LARGE SCALE GENOMIC DNA]</scope>
    <source>
        <strain evidence="4 5">N1E253</strain>
    </source>
</reference>
<keyword evidence="2" id="KW-0472">Membrane</keyword>
<keyword evidence="2" id="KW-0812">Transmembrane</keyword>
<feature type="region of interest" description="Disordered" evidence="1">
    <location>
        <begin position="424"/>
        <end position="447"/>
    </location>
</feature>
<proteinExistence type="predicted"/>
<feature type="region of interest" description="Disordered" evidence="1">
    <location>
        <begin position="271"/>
        <end position="295"/>
    </location>
</feature>
<comment type="caution">
    <text evidence="4">The sequence shown here is derived from an EMBL/GenBank/DDBJ whole genome shotgun (WGS) entry which is preliminary data.</text>
</comment>
<feature type="transmembrane region" description="Helical" evidence="2">
    <location>
        <begin position="300"/>
        <end position="319"/>
    </location>
</feature>
<keyword evidence="5" id="KW-1185">Reference proteome</keyword>
<gene>
    <name evidence="4" type="ORF">HW115_15570</name>
</gene>
<dbReference type="PANTHER" id="PTHR40940">
    <property type="entry name" value="PROTEIN BATD-RELATED"/>
    <property type="match status" value="1"/>
</dbReference>
<keyword evidence="2" id="KW-1133">Transmembrane helix</keyword>
<dbReference type="RefSeq" id="WP_178933871.1">
    <property type="nucleotide sequence ID" value="NZ_JACBAZ010000007.1"/>
</dbReference>
<evidence type="ECO:0000256" key="1">
    <source>
        <dbReference type="SAM" id="MobiDB-lite"/>
    </source>
</evidence>
<evidence type="ECO:0000256" key="3">
    <source>
        <dbReference type="SAM" id="SignalP"/>
    </source>
</evidence>
<dbReference type="EMBL" id="JACBAZ010000007">
    <property type="protein sequence ID" value="NWK57041.1"/>
    <property type="molecule type" value="Genomic_DNA"/>
</dbReference>